<evidence type="ECO:0000313" key="2">
    <source>
        <dbReference type="EMBL" id="KOO75368.1"/>
    </source>
</evidence>
<evidence type="ECO:0000313" key="3">
    <source>
        <dbReference type="Proteomes" id="UP000037632"/>
    </source>
</evidence>
<accession>A0AB34TDV6</accession>
<name>A0AB34TDV6_STEMA</name>
<reference evidence="2 3" key="1">
    <citation type="journal article" date="2015" name="Antimicrob. Agents Chemother.">
        <title>Whole-Genome Sequencing Identifies Emergence of a Quinolone Resistance Mutation in a Case of Stenotrophomonas maltophilia Bacteremia.</title>
        <authorList>
            <person name="Pak T.R."/>
            <person name="Altman D.R."/>
            <person name="Attie O."/>
            <person name="Sebra R."/>
            <person name="Hamula C.L."/>
            <person name="Lewis M."/>
            <person name="Deikus G."/>
            <person name="Newman L.C."/>
            <person name="Fang G."/>
            <person name="Hand J."/>
            <person name="Papel G."/>
            <person name="Wallach F."/>
            <person name="Schadt E.E."/>
            <person name="Huprikar S."/>
            <person name="van Bakel H."/>
            <person name="Kasarskis A."/>
            <person name="Bashir A."/>
        </authorList>
    </citation>
    <scope>NUCLEOTIDE SEQUENCE [LARGE SCALE GENOMIC DNA]</scope>
    <source>
        <strain evidence="2 3">ISMMS6</strain>
    </source>
</reference>
<feature type="region of interest" description="Disordered" evidence="1">
    <location>
        <begin position="107"/>
        <end position="129"/>
    </location>
</feature>
<proteinExistence type="predicted"/>
<dbReference type="InterPro" id="IPR024410">
    <property type="entry name" value="Phage_TAC_12"/>
</dbReference>
<protein>
    <submittedName>
        <fullName evidence="2">Uncharacterized protein</fullName>
    </submittedName>
</protein>
<dbReference type="Proteomes" id="UP000037632">
    <property type="component" value="Unassembled WGS sequence"/>
</dbReference>
<dbReference type="AlphaFoldDB" id="A0AB34TDV6"/>
<dbReference type="EMBL" id="JZIW01000009">
    <property type="protein sequence ID" value="KOO75368.1"/>
    <property type="molecule type" value="Genomic_DNA"/>
</dbReference>
<dbReference type="RefSeq" id="WP_053462910.1">
    <property type="nucleotide sequence ID" value="NZ_JZIW01000009.1"/>
</dbReference>
<comment type="caution">
    <text evidence="2">The sequence shown here is derived from an EMBL/GenBank/DDBJ whole genome shotgun (WGS) entry which is preliminary data.</text>
</comment>
<dbReference type="Pfam" id="PF16459">
    <property type="entry name" value="Phage_TAC_13"/>
    <property type="match status" value="1"/>
</dbReference>
<gene>
    <name evidence="2" type="ORF">VL23_17670</name>
</gene>
<evidence type="ECO:0000256" key="1">
    <source>
        <dbReference type="SAM" id="MobiDB-lite"/>
    </source>
</evidence>
<sequence>MTETNNTAAPLLDPSLFISDDVHEREVQLADGSKHTFYIREQEAGVLRGFFAGQASEDPDKQAESMARLIAKAICTQDGKPALTLAQAKKLKFAVQIALTKAISEVHSYQGKESSPAEEAENGSDTSLP</sequence>
<organism evidence="2 3">
    <name type="scientific">Stenotrophomonas maltophilia</name>
    <name type="common">Pseudomonas maltophilia</name>
    <name type="synonym">Xanthomonas maltophilia</name>
    <dbReference type="NCBI Taxonomy" id="40324"/>
    <lineage>
        <taxon>Bacteria</taxon>
        <taxon>Pseudomonadati</taxon>
        <taxon>Pseudomonadota</taxon>
        <taxon>Gammaproteobacteria</taxon>
        <taxon>Lysobacterales</taxon>
        <taxon>Lysobacteraceae</taxon>
        <taxon>Stenotrophomonas</taxon>
        <taxon>Stenotrophomonas maltophilia group</taxon>
    </lineage>
</organism>